<dbReference type="Pfam" id="PF00196">
    <property type="entry name" value="GerE"/>
    <property type="match status" value="1"/>
</dbReference>
<evidence type="ECO:0000256" key="2">
    <source>
        <dbReference type="ARBA" id="ARBA00023125"/>
    </source>
</evidence>
<evidence type="ECO:0000256" key="3">
    <source>
        <dbReference type="ARBA" id="ARBA00023163"/>
    </source>
</evidence>
<evidence type="ECO:0000259" key="4">
    <source>
        <dbReference type="PROSITE" id="PS50043"/>
    </source>
</evidence>
<dbReference type="Gene3D" id="1.25.40.10">
    <property type="entry name" value="Tetratricopeptide repeat domain"/>
    <property type="match status" value="1"/>
</dbReference>
<dbReference type="SUPFAM" id="SSF52540">
    <property type="entry name" value="P-loop containing nucleoside triphosphate hydrolases"/>
    <property type="match status" value="1"/>
</dbReference>
<dbReference type="Pfam" id="PF17874">
    <property type="entry name" value="TPR_MalT"/>
    <property type="match status" value="1"/>
</dbReference>
<dbReference type="RefSeq" id="WP_188804287.1">
    <property type="nucleotide sequence ID" value="NZ_BMOK01000014.1"/>
</dbReference>
<feature type="domain" description="HTH luxR-type" evidence="4">
    <location>
        <begin position="805"/>
        <end position="870"/>
    </location>
</feature>
<dbReference type="InterPro" id="IPR027417">
    <property type="entry name" value="P-loop_NTPase"/>
</dbReference>
<dbReference type="CDD" id="cd06170">
    <property type="entry name" value="LuxR_C_like"/>
    <property type="match status" value="1"/>
</dbReference>
<dbReference type="InterPro" id="IPR059106">
    <property type="entry name" value="WHD_MalT"/>
</dbReference>
<dbReference type="Proteomes" id="UP000654670">
    <property type="component" value="Unassembled WGS sequence"/>
</dbReference>
<evidence type="ECO:0000256" key="1">
    <source>
        <dbReference type="ARBA" id="ARBA00023015"/>
    </source>
</evidence>
<dbReference type="Pfam" id="PF25873">
    <property type="entry name" value="WHD_MalT"/>
    <property type="match status" value="1"/>
</dbReference>
<dbReference type="InterPro" id="IPR000792">
    <property type="entry name" value="Tscrpt_reg_LuxR_C"/>
</dbReference>
<dbReference type="PANTHER" id="PTHR44688:SF25">
    <property type="entry name" value="HTH LUXR-TYPE DOMAIN-CONTAINING PROTEIN"/>
    <property type="match status" value="1"/>
</dbReference>
<accession>A0A917W2M8</accession>
<dbReference type="PROSITE" id="PS50043">
    <property type="entry name" value="HTH_LUXR_2"/>
    <property type="match status" value="1"/>
</dbReference>
<dbReference type="SUPFAM" id="SSF46894">
    <property type="entry name" value="C-terminal effector domain of the bipartite response regulators"/>
    <property type="match status" value="1"/>
</dbReference>
<dbReference type="GO" id="GO:0003677">
    <property type="term" value="F:DNA binding"/>
    <property type="evidence" value="ECO:0007669"/>
    <property type="project" value="UniProtKB-KW"/>
</dbReference>
<sequence>MDLPEKLYASRFVSIPAVKCHIPPSNTDILPRPRLASILNQGLQSKLIFISAPAGYGKSTLLAEWALGLDHNPCWISLDPADNDVVRFWRCMIASIDTVYSGFEERTFPVLNMLYPSDYEQAVNVILNELHQLEQPFVLILDDFHFLTEKNLISAFSYFIDYLPENVHLAVSSRNEPPFQSAKLRTSRLMLHLSAKDLRFNEEEGADFYRHSMKLKLDHGESSELVRRTEGWVTALKLAGLTLRNSGQAPIEIQDFAGSTRLLEHYLLEEVFHLQSEPVRKFLLDCAFLKQMNAVLCNAVTGNDDGQTILEDLERAQLFVIPLDEQGRWYRFHHLFSEFLQHRLHRTAPERIPALYLKAGEWCEKQHLQEEALEYYINGRHFRSALRVLDEMRAKMFRMDWSLFKSWLSEIPDDLLLEHPSLYFSYALSLLFGDRKYALAEKMLREAEGRFEILAAGWTEKEKNHFWSNFYFVKAHAAAETLNGMDQVVQYMKRSKQFNPSGPELVFAQKNAGKPSLIREHEAPSKGHIHRSFLIPFFQNLIATVDDLGLSSPPKVSLSEFLYEWDNIDEAESTLKTVFESTDLKNPTASEALVPAWLLFSRIQKVHGLCDEAEHTLLQAKRNCMILGVPSALIYVDAEIAGVALMQGNTEPADEWIRRYSLSVKDELSVDHLYEYLFLVRILIAKKHDKEAWTLSERLRTISYHGKRLFYWAEVMILQSLILQQTGRTEHALEKLRTVLHRTEPEGFIRTYVDEGKPMAELLALFVRSRSSIQAEEAPSLQYVRTLLAAVKSRLDGLTEMDSVVDPLTDILTKQESMVLGLIVQGLTNKEIAEKLKISYGTVKTHINNVYSKLQVHSRLTAIRKGKELGL</sequence>
<dbReference type="Gene3D" id="1.10.10.10">
    <property type="entry name" value="Winged helix-like DNA-binding domain superfamily/Winged helix DNA-binding domain"/>
    <property type="match status" value="1"/>
</dbReference>
<organism evidence="5 6">
    <name type="scientific">Sporolactobacillus putidus</name>
    <dbReference type="NCBI Taxonomy" id="492735"/>
    <lineage>
        <taxon>Bacteria</taxon>
        <taxon>Bacillati</taxon>
        <taxon>Bacillota</taxon>
        <taxon>Bacilli</taxon>
        <taxon>Bacillales</taxon>
        <taxon>Sporolactobacillaceae</taxon>
        <taxon>Sporolactobacillus</taxon>
    </lineage>
</organism>
<dbReference type="SMART" id="SM00421">
    <property type="entry name" value="HTH_LUXR"/>
    <property type="match status" value="1"/>
</dbReference>
<keyword evidence="1" id="KW-0805">Transcription regulation</keyword>
<protein>
    <recommendedName>
        <fullName evidence="4">HTH luxR-type domain-containing protein</fullName>
    </recommendedName>
</protein>
<evidence type="ECO:0000313" key="6">
    <source>
        <dbReference type="Proteomes" id="UP000654670"/>
    </source>
</evidence>
<reference evidence="5" key="1">
    <citation type="journal article" date="2014" name="Int. J. Syst. Evol. Microbiol.">
        <title>Complete genome sequence of Corynebacterium casei LMG S-19264T (=DSM 44701T), isolated from a smear-ripened cheese.</title>
        <authorList>
            <consortium name="US DOE Joint Genome Institute (JGI-PGF)"/>
            <person name="Walter F."/>
            <person name="Albersmeier A."/>
            <person name="Kalinowski J."/>
            <person name="Ruckert C."/>
        </authorList>
    </citation>
    <scope>NUCLEOTIDE SEQUENCE</scope>
    <source>
        <strain evidence="5">JCM 15325</strain>
    </source>
</reference>
<dbReference type="PANTHER" id="PTHR44688">
    <property type="entry name" value="DNA-BINDING TRANSCRIPTIONAL ACTIVATOR DEVR_DOSR"/>
    <property type="match status" value="1"/>
</dbReference>
<keyword evidence="6" id="KW-1185">Reference proteome</keyword>
<dbReference type="SUPFAM" id="SSF48452">
    <property type="entry name" value="TPR-like"/>
    <property type="match status" value="1"/>
</dbReference>
<dbReference type="InterPro" id="IPR011990">
    <property type="entry name" value="TPR-like_helical_dom_sf"/>
</dbReference>
<dbReference type="PRINTS" id="PR00038">
    <property type="entry name" value="HTHLUXR"/>
</dbReference>
<dbReference type="GO" id="GO:0006355">
    <property type="term" value="P:regulation of DNA-templated transcription"/>
    <property type="evidence" value="ECO:0007669"/>
    <property type="project" value="InterPro"/>
</dbReference>
<dbReference type="Gene3D" id="3.40.50.300">
    <property type="entry name" value="P-loop containing nucleotide triphosphate hydrolases"/>
    <property type="match status" value="1"/>
</dbReference>
<gene>
    <name evidence="5" type="ORF">GCM10007968_27210</name>
</gene>
<keyword evidence="3" id="KW-0804">Transcription</keyword>
<proteinExistence type="predicted"/>
<dbReference type="PROSITE" id="PS00622">
    <property type="entry name" value="HTH_LUXR_1"/>
    <property type="match status" value="1"/>
</dbReference>
<dbReference type="InterPro" id="IPR041617">
    <property type="entry name" value="TPR_MalT"/>
</dbReference>
<evidence type="ECO:0000313" key="5">
    <source>
        <dbReference type="EMBL" id="GGL61784.1"/>
    </source>
</evidence>
<dbReference type="EMBL" id="BMOK01000014">
    <property type="protein sequence ID" value="GGL61784.1"/>
    <property type="molecule type" value="Genomic_DNA"/>
</dbReference>
<dbReference type="InterPro" id="IPR036388">
    <property type="entry name" value="WH-like_DNA-bd_sf"/>
</dbReference>
<reference evidence="5" key="2">
    <citation type="submission" date="2020-09" db="EMBL/GenBank/DDBJ databases">
        <authorList>
            <person name="Sun Q."/>
            <person name="Ohkuma M."/>
        </authorList>
    </citation>
    <scope>NUCLEOTIDE SEQUENCE</scope>
    <source>
        <strain evidence="5">JCM 15325</strain>
    </source>
</reference>
<dbReference type="AlphaFoldDB" id="A0A917W2M8"/>
<comment type="caution">
    <text evidence="5">The sequence shown here is derived from an EMBL/GenBank/DDBJ whole genome shotgun (WGS) entry which is preliminary data.</text>
</comment>
<name>A0A917W2M8_9BACL</name>
<keyword evidence="2" id="KW-0238">DNA-binding</keyword>
<dbReference type="InterPro" id="IPR016032">
    <property type="entry name" value="Sig_transdc_resp-reg_C-effctor"/>
</dbReference>